<sequence>MHYSNAARQSRARHDRFFRNSHLYINCRATPSHHSSRAASTDITALHPMQHGPSHAPPAGHAWPHGHSHASQQDIDEYYTDELEMNNLQINNLKIQL</sequence>
<evidence type="ECO:0000313" key="5">
    <source>
        <dbReference type="Proteomes" id="UP001286313"/>
    </source>
</evidence>
<gene>
    <name evidence="3" type="ORF">Pcinc_005962</name>
    <name evidence="4" type="ORF">Pcinc_005964</name>
    <name evidence="2" type="ORF">Pcinc_025547</name>
</gene>
<dbReference type="Proteomes" id="UP001286313">
    <property type="component" value="Unassembled WGS sequence"/>
</dbReference>
<proteinExistence type="predicted"/>
<name>A0AAE1L007_PETCI</name>
<reference evidence="3" key="1">
    <citation type="submission" date="2023-10" db="EMBL/GenBank/DDBJ databases">
        <title>Genome assemblies of two species of porcelain crab, Petrolisthes cinctipes and Petrolisthes manimaculis (Anomura: Porcellanidae).</title>
        <authorList>
            <person name="Angst P."/>
        </authorList>
    </citation>
    <scope>NUCLEOTIDE SEQUENCE</scope>
    <source>
        <strain evidence="3">PB745_01</strain>
        <tissue evidence="3">Gill</tissue>
    </source>
</reference>
<evidence type="ECO:0000256" key="1">
    <source>
        <dbReference type="SAM" id="MobiDB-lite"/>
    </source>
</evidence>
<dbReference type="EMBL" id="JAWQEG010000446">
    <property type="protein sequence ID" value="KAK3890049.1"/>
    <property type="molecule type" value="Genomic_DNA"/>
</dbReference>
<protein>
    <submittedName>
        <fullName evidence="3">Uncharacterized protein</fullName>
    </submittedName>
</protein>
<evidence type="ECO:0000313" key="4">
    <source>
        <dbReference type="EMBL" id="KAK3890049.1"/>
    </source>
</evidence>
<accession>A0AAE1L007</accession>
<keyword evidence="5" id="KW-1185">Reference proteome</keyword>
<dbReference type="AlphaFoldDB" id="A0AAE1L007"/>
<feature type="region of interest" description="Disordered" evidence="1">
    <location>
        <begin position="47"/>
        <end position="75"/>
    </location>
</feature>
<evidence type="ECO:0000313" key="3">
    <source>
        <dbReference type="EMBL" id="KAK3890047.1"/>
    </source>
</evidence>
<dbReference type="EMBL" id="JAWQEG010002885">
    <property type="protein sequence ID" value="KAK3869117.1"/>
    <property type="molecule type" value="Genomic_DNA"/>
</dbReference>
<organism evidence="3 5">
    <name type="scientific">Petrolisthes cinctipes</name>
    <name type="common">Flat porcelain crab</name>
    <dbReference type="NCBI Taxonomy" id="88211"/>
    <lineage>
        <taxon>Eukaryota</taxon>
        <taxon>Metazoa</taxon>
        <taxon>Ecdysozoa</taxon>
        <taxon>Arthropoda</taxon>
        <taxon>Crustacea</taxon>
        <taxon>Multicrustacea</taxon>
        <taxon>Malacostraca</taxon>
        <taxon>Eumalacostraca</taxon>
        <taxon>Eucarida</taxon>
        <taxon>Decapoda</taxon>
        <taxon>Pleocyemata</taxon>
        <taxon>Anomura</taxon>
        <taxon>Galatheoidea</taxon>
        <taxon>Porcellanidae</taxon>
        <taxon>Petrolisthes</taxon>
    </lineage>
</organism>
<evidence type="ECO:0000313" key="2">
    <source>
        <dbReference type="EMBL" id="KAK3869117.1"/>
    </source>
</evidence>
<comment type="caution">
    <text evidence="3">The sequence shown here is derived from an EMBL/GenBank/DDBJ whole genome shotgun (WGS) entry which is preliminary data.</text>
</comment>
<dbReference type="EMBL" id="JAWQEG010000446">
    <property type="protein sequence ID" value="KAK3890047.1"/>
    <property type="molecule type" value="Genomic_DNA"/>
</dbReference>